<evidence type="ECO:0000313" key="2">
    <source>
        <dbReference type="Proteomes" id="UP000811282"/>
    </source>
</evidence>
<dbReference type="InterPro" id="IPR002495">
    <property type="entry name" value="Glyco_trans_8"/>
</dbReference>
<sequence length="163" mass="18732">MRLGAGWIAACHACRCNPKRVARYPADWVPENCFYSNYQPGQPMPADGNAGYFNSGFMVLTPNRETFAALQTALDGIGDLTHYPFPEQDLLNHFFARRWRQLPYGYNALKTLVYQHPGLWDEATVFAIHFILQKPWHAEAQTDDGDRRLVMRWRRTADSLPDA</sequence>
<evidence type="ECO:0000313" key="1">
    <source>
        <dbReference type="EMBL" id="MBT9433503.1"/>
    </source>
</evidence>
<comment type="caution">
    <text evidence="1">The sequence shown here is derived from an EMBL/GenBank/DDBJ whole genome shotgun (WGS) entry which is preliminary data.</text>
</comment>
<organism evidence="1 2">
    <name type="scientific">Candidatus Sodalis endolongispinus</name>
    <dbReference type="NCBI Taxonomy" id="2812662"/>
    <lineage>
        <taxon>Bacteria</taxon>
        <taxon>Pseudomonadati</taxon>
        <taxon>Pseudomonadota</taxon>
        <taxon>Gammaproteobacteria</taxon>
        <taxon>Enterobacterales</taxon>
        <taxon>Bruguierivoracaceae</taxon>
        <taxon>Sodalis</taxon>
    </lineage>
</organism>
<keyword evidence="2" id="KW-1185">Reference proteome</keyword>
<dbReference type="EMBL" id="JAFJYC010000004">
    <property type="protein sequence ID" value="MBT9433503.1"/>
    <property type="molecule type" value="Genomic_DNA"/>
</dbReference>
<dbReference type="Gene3D" id="3.90.550.10">
    <property type="entry name" value="Spore Coat Polysaccharide Biosynthesis Protein SpsA, Chain A"/>
    <property type="match status" value="1"/>
</dbReference>
<gene>
    <name evidence="1" type="ORF">JZM24_17945</name>
</gene>
<name>A0ABS5YF01_9GAMM</name>
<dbReference type="InterPro" id="IPR029044">
    <property type="entry name" value="Nucleotide-diphossugar_trans"/>
</dbReference>
<dbReference type="Proteomes" id="UP000811282">
    <property type="component" value="Unassembled WGS sequence"/>
</dbReference>
<reference evidence="1 2" key="1">
    <citation type="journal article" date="2021" name="Genome Biol. Evol.">
        <title>The evolution of interdependence in a four-way mealybug symbiosis.</title>
        <authorList>
            <person name="Garber A.I."/>
            <person name="Kupper M."/>
            <person name="Laetsch D.R."/>
            <person name="Weldon S.R."/>
            <person name="Ladinsky M.S."/>
            <person name="Bjorkman P.J."/>
            <person name="McCutcheon J.P."/>
        </authorList>
    </citation>
    <scope>NUCLEOTIDE SEQUENCE [LARGE SCALE GENOMIC DNA]</scope>
    <source>
        <strain evidence="1">SOD</strain>
    </source>
</reference>
<dbReference type="Pfam" id="PF01501">
    <property type="entry name" value="Glyco_transf_8"/>
    <property type="match status" value="1"/>
</dbReference>
<dbReference type="InterPro" id="IPR050587">
    <property type="entry name" value="GNT1/Glycosyltrans_8"/>
</dbReference>
<dbReference type="PANTHER" id="PTHR11183">
    <property type="entry name" value="GLYCOGENIN SUBFAMILY MEMBER"/>
    <property type="match status" value="1"/>
</dbReference>
<dbReference type="SUPFAM" id="SSF53448">
    <property type="entry name" value="Nucleotide-diphospho-sugar transferases"/>
    <property type="match status" value="1"/>
</dbReference>
<protein>
    <submittedName>
        <fullName evidence="1">Uncharacterized protein</fullName>
    </submittedName>
</protein>
<accession>A0ABS5YF01</accession>
<proteinExistence type="predicted"/>